<dbReference type="PATRIC" id="fig|1360.106.peg.1550"/>
<evidence type="ECO:0000313" key="2">
    <source>
        <dbReference type="Proteomes" id="UP000054230"/>
    </source>
</evidence>
<accession>A0A0V8D3U7</accession>
<organism evidence="1 2">
    <name type="scientific">Lactococcus lactis subsp. lactis</name>
    <name type="common">Streptococcus lactis</name>
    <dbReference type="NCBI Taxonomy" id="1360"/>
    <lineage>
        <taxon>Bacteria</taxon>
        <taxon>Bacillati</taxon>
        <taxon>Bacillota</taxon>
        <taxon>Bacilli</taxon>
        <taxon>Lactobacillales</taxon>
        <taxon>Streptococcaceae</taxon>
        <taxon>Lactococcus</taxon>
    </lineage>
</organism>
<evidence type="ECO:0000313" key="1">
    <source>
        <dbReference type="EMBL" id="KSU08272.1"/>
    </source>
</evidence>
<dbReference type="EMBL" id="LKLP01000084">
    <property type="protein sequence ID" value="KSU08272.1"/>
    <property type="molecule type" value="Genomic_DNA"/>
</dbReference>
<dbReference type="AlphaFoldDB" id="A0A0V8D3U7"/>
<sequence>MIKKLRFLIFKQVIIFIISLLKKLIQKKEYLNSSKIFK</sequence>
<reference evidence="2" key="1">
    <citation type="submission" date="2015-10" db="EMBL/GenBank/DDBJ databases">
        <title>Draft Genome Sequences of 11 Lactococcus lactis subspecies cremoris strains.</title>
        <authorList>
            <person name="Wels M."/>
            <person name="Backus L."/>
            <person name="Boekhorst J."/>
            <person name="Dijkstra A."/>
            <person name="Beerthuizen M."/>
            <person name="Kelly W."/>
            <person name="Siezen R."/>
            <person name="Bachmann H."/>
            <person name="Van Hijum S."/>
        </authorList>
    </citation>
    <scope>NUCLEOTIDE SEQUENCE [LARGE SCALE GENOMIC DNA]</scope>
    <source>
        <strain evidence="2">LMG8520</strain>
    </source>
</reference>
<gene>
    <name evidence="1" type="ORF">LMG8520_1695</name>
</gene>
<comment type="caution">
    <text evidence="1">The sequence shown here is derived from an EMBL/GenBank/DDBJ whole genome shotgun (WGS) entry which is preliminary data.</text>
</comment>
<name>A0A0V8D3U7_LACLL</name>
<proteinExistence type="predicted"/>
<dbReference type="Proteomes" id="UP000054230">
    <property type="component" value="Unassembled WGS sequence"/>
</dbReference>
<protein>
    <submittedName>
        <fullName evidence="1">Uncharacterized protein</fullName>
    </submittedName>
</protein>